<comment type="similarity">
    <text evidence="1">Belongs to the protease inhibitor I39 (alpha-2-macroglobulin) family. Bacterial alpha-2-macroglobulin subfamily.</text>
</comment>
<dbReference type="RefSeq" id="WP_106137117.1">
    <property type="nucleotide sequence ID" value="NZ_PVTE01000005.1"/>
</dbReference>
<dbReference type="InterPro" id="IPR013783">
    <property type="entry name" value="Ig-like_fold"/>
</dbReference>
<dbReference type="Pfam" id="PF17973">
    <property type="entry name" value="bMG10"/>
    <property type="match status" value="1"/>
</dbReference>
<accession>A0A2T0T8D7</accession>
<dbReference type="InterPro" id="IPR041203">
    <property type="entry name" value="Bact_A2M_MG5"/>
</dbReference>
<dbReference type="Pfam" id="PF17972">
    <property type="entry name" value="bMG5"/>
    <property type="match status" value="1"/>
</dbReference>
<keyword evidence="6" id="KW-1185">Reference proteome</keyword>
<dbReference type="Gene3D" id="2.60.40.10">
    <property type="entry name" value="Immunoglobulins"/>
    <property type="match status" value="1"/>
</dbReference>
<dbReference type="Gene3D" id="2.60.40.1930">
    <property type="match status" value="1"/>
</dbReference>
<protein>
    <recommendedName>
        <fullName evidence="7">Alpha-2-macroglobulin family protein</fullName>
    </recommendedName>
</protein>
<dbReference type="SMART" id="SM01359">
    <property type="entry name" value="A2M_N_2"/>
    <property type="match status" value="1"/>
</dbReference>
<evidence type="ECO:0000256" key="2">
    <source>
        <dbReference type="ARBA" id="ARBA00022729"/>
    </source>
</evidence>
<dbReference type="PROSITE" id="PS51257">
    <property type="entry name" value="PROKAR_LIPOPROTEIN"/>
    <property type="match status" value="1"/>
</dbReference>
<evidence type="ECO:0000259" key="4">
    <source>
        <dbReference type="SMART" id="SM01360"/>
    </source>
</evidence>
<feature type="domain" description="Alpha-2-macroglobulin bait region" evidence="3">
    <location>
        <begin position="943"/>
        <end position="1081"/>
    </location>
</feature>
<dbReference type="OrthoDB" id="9767116at2"/>
<dbReference type="InterPro" id="IPR001599">
    <property type="entry name" value="Macroglobln_a2"/>
</dbReference>
<dbReference type="InterPro" id="IPR011625">
    <property type="entry name" value="A2M_N_BRD"/>
</dbReference>
<comment type="caution">
    <text evidence="5">The sequence shown here is derived from an EMBL/GenBank/DDBJ whole genome shotgun (WGS) entry which is preliminary data.</text>
</comment>
<evidence type="ECO:0000313" key="5">
    <source>
        <dbReference type="EMBL" id="PRY41908.1"/>
    </source>
</evidence>
<dbReference type="Gene3D" id="1.50.10.20">
    <property type="match status" value="1"/>
</dbReference>
<dbReference type="InterPro" id="IPR008930">
    <property type="entry name" value="Terpenoid_cyclase/PrenylTrfase"/>
</dbReference>
<proteinExistence type="inferred from homology"/>
<reference evidence="5 6" key="1">
    <citation type="submission" date="2018-03" db="EMBL/GenBank/DDBJ databases">
        <title>Genomic Encyclopedia of Archaeal and Bacterial Type Strains, Phase II (KMG-II): from individual species to whole genera.</title>
        <authorList>
            <person name="Goeker M."/>
        </authorList>
    </citation>
    <scope>NUCLEOTIDE SEQUENCE [LARGE SCALE GENOMIC DNA]</scope>
    <source>
        <strain evidence="5 6">DSM 28354</strain>
    </source>
</reference>
<dbReference type="Pfam" id="PF07703">
    <property type="entry name" value="A2M_BRD"/>
    <property type="match status" value="1"/>
</dbReference>
<dbReference type="Gene3D" id="2.60.40.3710">
    <property type="match status" value="1"/>
</dbReference>
<dbReference type="SUPFAM" id="SSF48239">
    <property type="entry name" value="Terpenoid cyclases/Protein prenyltransferases"/>
    <property type="match status" value="1"/>
</dbReference>
<dbReference type="InterPro" id="IPR002890">
    <property type="entry name" value="MG2"/>
</dbReference>
<evidence type="ECO:0000313" key="6">
    <source>
        <dbReference type="Proteomes" id="UP000238375"/>
    </source>
</evidence>
<dbReference type="InterPro" id="IPR047565">
    <property type="entry name" value="Alpha-macroglob_thiol-ester_cl"/>
</dbReference>
<dbReference type="EMBL" id="PVTE01000005">
    <property type="protein sequence ID" value="PRY41908.1"/>
    <property type="molecule type" value="Genomic_DNA"/>
</dbReference>
<dbReference type="SMART" id="SM01419">
    <property type="entry name" value="Thiol-ester_cl"/>
    <property type="match status" value="1"/>
</dbReference>
<keyword evidence="2" id="KW-0732">Signal</keyword>
<dbReference type="Pfam" id="PF11974">
    <property type="entry name" value="bMG3"/>
    <property type="match status" value="1"/>
</dbReference>
<dbReference type="CDD" id="cd02891">
    <property type="entry name" value="A2M_like"/>
    <property type="match status" value="1"/>
</dbReference>
<evidence type="ECO:0008006" key="7">
    <source>
        <dbReference type="Google" id="ProtNLM"/>
    </source>
</evidence>
<dbReference type="Pfam" id="PF17962">
    <property type="entry name" value="bMG6"/>
    <property type="match status" value="1"/>
</dbReference>
<dbReference type="GO" id="GO:0004866">
    <property type="term" value="F:endopeptidase inhibitor activity"/>
    <property type="evidence" value="ECO:0007669"/>
    <property type="project" value="InterPro"/>
</dbReference>
<name>A0A2T0T8D7_9BACT</name>
<dbReference type="InterPro" id="IPR051802">
    <property type="entry name" value="YfhM-like"/>
</dbReference>
<gene>
    <name evidence="5" type="ORF">CLV58_105109</name>
</gene>
<dbReference type="InterPro" id="IPR041246">
    <property type="entry name" value="Bact_MG10"/>
</dbReference>
<dbReference type="Pfam" id="PF00207">
    <property type="entry name" value="A2M"/>
    <property type="match status" value="1"/>
</dbReference>
<dbReference type="Pfam" id="PF01835">
    <property type="entry name" value="MG2"/>
    <property type="match status" value="1"/>
</dbReference>
<dbReference type="Proteomes" id="UP000238375">
    <property type="component" value="Unassembled WGS sequence"/>
</dbReference>
<evidence type="ECO:0000256" key="1">
    <source>
        <dbReference type="ARBA" id="ARBA00010556"/>
    </source>
</evidence>
<dbReference type="InterPro" id="IPR021868">
    <property type="entry name" value="Alpha_2_Macroglob_MG3"/>
</dbReference>
<dbReference type="SMART" id="SM01360">
    <property type="entry name" value="A2M"/>
    <property type="match status" value="1"/>
</dbReference>
<sequence>MPSPAFRSRRTITLILLIVSFSGCSRLPFSDVAVIGRNFDEEIQQTQNLTFTFNKNIGPDKPTERWDSVQYIRFKPAVRGKFRWTSPSELVFSPATAFAPATDYRAELTDALLTRSSKTDTKLSDDELSFHTPYLQLAKTESWWSRDATTGKPIAKARLLFNYPVPTQDVLPKLNLTIGDPAQSLTIQSEPGSEPGNVLLRLSDAPNVNNPQPLQIKVGSGLAVPGTAYVSKESIEQTSTLPARDRLDVLDVLPSYENNQGVVRIVTTQELQPGNLSAYYTIQPQVAMTAELTENGLLIRGDFNEADTYVITLTSQLRGVLGATLTEPVSKDLFFGRMPASIQFANRKSIYLSAEGNRNVGLNIVNVPKVQVTVAKVYENNILAYLTNSRYPQYAEGADGQWLPDGTFNYSADDSGNLSDVLVNKTVETANLPVVRGVSALNVSLPDQNNKFRGVYLVTVSSKGEAYLQSSQLVSVSDIGLITRHTADEVLVWANSIRTAEPLSGVEITLVSSNNQSVYTQKTDGSGMARFKNVSEQAPGFKIALVTAKTDTDFNFLSLTDTQVETSRFAVDGKRDNPSGFDAFVYGDRDIYRPGETIHLNTIVRGQGTDTPGAVPLLIRVLAPNGREVQSFRKTTNAQGSVTTDVPLNPAAVTGTYTIEVLNANDVLLTSQPVSVEEFIPDRISVNVLTNQTTYKAGQTITVSTTAMNLFGPPASDRAYEMEFRLSRTVFAPKGYEAYSFAIPGDKNGPAAAFPKELRQGRTNANGQTTEQFAIPALYQDIGLLDGKLFVTVFDENGRPVNRLRRFDILTQDTFFGTRLPDRYVTTGTPIAAELVALTANGVLRPSATAQVDVVRLDYQTVVEKQNGQIRYNTRKQEKSVYTNTLSFTNGKAAFRYVPTASGEYEIRVRRPGATRFAATSFYAYGYGSTTASSFDVSQEGQVLMTFDKAEYKTGDDATVLFKAPFDGKLLVTLERNRVLEQHWLTTNNKSAELSFSVDQAYLPNVYVTATLIRAIDNTSLPLTVAHGFASVAVQDPTTRLPVAITAAAQSRSKTKQTIRVKTSPNALVTVAVVDEGILQIKNYKTPDPHGFFYQKRALEVGSSDLYALLYPELSLRSASSVGGDGYDLERRVNPLSNGRVNLVALWSGQLQTNSNGEAQFTANIPQFSGDLRVMAVAYKGNAFGSANTNIKVADPIVVSVGVPRFLTPGDQVDVPVNLTNTTRKAAPVTARLTLTGPLVADSAQTQQVTLQPGRESRLSFRLSARQTIGVGTITVSVDGLGETFTNTTSLTIRPGASLQKTTIAGEVPSGKTASLQLAGNFLPGTAKASITLSRSPVVQYGRELSYLLGYPYGCLEQTISKAFPQLYFTDLTKQLAANTYFVKAGDSDLNPATNVRRAVQSVEGLQTPNGGFMLWPAVQGQINDDAWASAYAVHFLTEAQEAGYEVRPTVLGQGIDYLTTLANRPVSENVLVYDETGRSVVRKVASRTNIYALYVLAEAGKPNRSAMNYYKQNVGLLTNDSRYLLASAFRRLGDSRSAQALLPRQFSDNTTNRETSGSYASPLRNLALSLDALVSTDPNNGQIPAMARQLTSALTATRYLNTQEATFAFLALGKLARRYTASLATATLSAGGKPIGILNTTSVNLKRIPVNQPLTLSAQGNGPVFYFGQQEGVPADGRVQATDNGLRIRRTLLDRNGKPVTELRQNELVIIRLTVVSTSAPVIDNVVITDLLPAGLEIENPRLTDTRDLPWLNKNELATQPDHIDLRDDRLNLFTTVTSTERSFYYQARAVTKGRFSQGSVSADAMYDPTLRSYRQSGSVRIR</sequence>
<dbReference type="InterPro" id="IPR041462">
    <property type="entry name" value="Bact_A2M_MG6"/>
</dbReference>
<dbReference type="PANTHER" id="PTHR40094:SF1">
    <property type="entry name" value="UBIQUITIN DOMAIN-CONTAINING PROTEIN"/>
    <property type="match status" value="1"/>
</dbReference>
<dbReference type="PANTHER" id="PTHR40094">
    <property type="entry name" value="ALPHA-2-MACROGLOBULIN HOMOLOG"/>
    <property type="match status" value="1"/>
</dbReference>
<evidence type="ECO:0000259" key="3">
    <source>
        <dbReference type="SMART" id="SM01359"/>
    </source>
</evidence>
<organism evidence="5 6">
    <name type="scientific">Spirosoma oryzae</name>
    <dbReference type="NCBI Taxonomy" id="1469603"/>
    <lineage>
        <taxon>Bacteria</taxon>
        <taxon>Pseudomonadati</taxon>
        <taxon>Bacteroidota</taxon>
        <taxon>Cytophagia</taxon>
        <taxon>Cytophagales</taxon>
        <taxon>Cytophagaceae</taxon>
        <taxon>Spirosoma</taxon>
    </lineage>
</organism>
<feature type="domain" description="Alpha-2-macroglobulin" evidence="4">
    <location>
        <begin position="1144"/>
        <end position="1233"/>
    </location>
</feature>